<organism evidence="2 3">
    <name type="scientific">Flavobacterium jumunjinense</name>
    <dbReference type="NCBI Taxonomy" id="998845"/>
    <lineage>
        <taxon>Bacteria</taxon>
        <taxon>Pseudomonadati</taxon>
        <taxon>Bacteroidota</taxon>
        <taxon>Flavobacteriia</taxon>
        <taxon>Flavobacteriales</taxon>
        <taxon>Flavobacteriaceae</taxon>
        <taxon>Flavobacterium</taxon>
    </lineage>
</organism>
<protein>
    <submittedName>
        <fullName evidence="2">SymE family type I addiction module toxin</fullName>
    </submittedName>
</protein>
<dbReference type="EMBL" id="JBHMEY010000035">
    <property type="protein sequence ID" value="MFB9097119.1"/>
    <property type="molecule type" value="Genomic_DNA"/>
</dbReference>
<comment type="caution">
    <text evidence="2">The sequence shown here is derived from an EMBL/GenBank/DDBJ whole genome shotgun (WGS) entry which is preliminary data.</text>
</comment>
<sequence>MKTKQLKVYSKYSPRAYRKSKHVAEIRLNGIWLEELGFIANTTMIVRYENEKIILTPQKA</sequence>
<accession>A0ABV5GP13</accession>
<evidence type="ECO:0000259" key="1">
    <source>
        <dbReference type="Pfam" id="PF08845"/>
    </source>
</evidence>
<reference evidence="2 3" key="1">
    <citation type="submission" date="2024-09" db="EMBL/GenBank/DDBJ databases">
        <authorList>
            <person name="Sun Q."/>
            <person name="Mori K."/>
        </authorList>
    </citation>
    <scope>NUCLEOTIDE SEQUENCE [LARGE SCALE GENOMIC DNA]</scope>
    <source>
        <strain evidence="2 3">CECT 7955</strain>
    </source>
</reference>
<dbReference type="Pfam" id="PF08845">
    <property type="entry name" value="SymE_toxin"/>
    <property type="match status" value="1"/>
</dbReference>
<dbReference type="Proteomes" id="UP001589607">
    <property type="component" value="Unassembled WGS sequence"/>
</dbReference>
<keyword evidence="3" id="KW-1185">Reference proteome</keyword>
<evidence type="ECO:0000313" key="3">
    <source>
        <dbReference type="Proteomes" id="UP001589607"/>
    </source>
</evidence>
<name>A0ABV5GP13_9FLAO</name>
<dbReference type="InterPro" id="IPR014944">
    <property type="entry name" value="Toxin_SymE-like"/>
</dbReference>
<dbReference type="RefSeq" id="WP_236457289.1">
    <property type="nucleotide sequence ID" value="NZ_CBCSGE010000048.1"/>
</dbReference>
<evidence type="ECO:0000313" key="2">
    <source>
        <dbReference type="EMBL" id="MFB9097119.1"/>
    </source>
</evidence>
<feature type="domain" description="Toxin SymE-like" evidence="1">
    <location>
        <begin position="6"/>
        <end position="57"/>
    </location>
</feature>
<proteinExistence type="predicted"/>
<gene>
    <name evidence="2" type="ORF">ACFFVF_11365</name>
</gene>